<evidence type="ECO:0000256" key="5">
    <source>
        <dbReference type="ARBA" id="ARBA00022847"/>
    </source>
</evidence>
<dbReference type="CDD" id="cd10322">
    <property type="entry name" value="SLC5sbd"/>
    <property type="match status" value="1"/>
</dbReference>
<dbReference type="PATRIC" id="fig|658445.3.peg.4499"/>
<evidence type="ECO:0000256" key="6">
    <source>
        <dbReference type="ARBA" id="ARBA00022989"/>
    </source>
</evidence>
<evidence type="ECO:0000256" key="1">
    <source>
        <dbReference type="ARBA" id="ARBA00004141"/>
    </source>
</evidence>
<feature type="transmembrane region" description="Helical" evidence="9">
    <location>
        <begin position="154"/>
        <end position="176"/>
    </location>
</feature>
<protein>
    <submittedName>
        <fullName evidence="10">Putative sodium:solute symport protein</fullName>
    </submittedName>
</protein>
<comment type="subcellular location">
    <subcellularLocation>
        <location evidence="1">Membrane</location>
        <topology evidence="1">Multi-pass membrane protein</topology>
    </subcellularLocation>
</comment>
<keyword evidence="5" id="KW-0769">Symport</keyword>
<dbReference type="PANTHER" id="PTHR48086">
    <property type="entry name" value="SODIUM/PROLINE SYMPORTER-RELATED"/>
    <property type="match status" value="1"/>
</dbReference>
<feature type="transmembrane region" description="Helical" evidence="9">
    <location>
        <begin position="45"/>
        <end position="64"/>
    </location>
</feature>
<feature type="transmembrane region" description="Helical" evidence="9">
    <location>
        <begin position="303"/>
        <end position="325"/>
    </location>
</feature>
<feature type="transmembrane region" description="Helical" evidence="9">
    <location>
        <begin position="76"/>
        <end position="97"/>
    </location>
</feature>
<dbReference type="InterPro" id="IPR001734">
    <property type="entry name" value="Na/solute_symporter"/>
</dbReference>
<feature type="transmembrane region" description="Helical" evidence="9">
    <location>
        <begin position="365"/>
        <end position="382"/>
    </location>
</feature>
<feature type="transmembrane region" description="Helical" evidence="9">
    <location>
        <begin position="6"/>
        <end position="24"/>
    </location>
</feature>
<evidence type="ECO:0000256" key="9">
    <source>
        <dbReference type="SAM" id="Phobius"/>
    </source>
</evidence>
<feature type="transmembrane region" description="Helical" evidence="9">
    <location>
        <begin position="183"/>
        <end position="202"/>
    </location>
</feature>
<dbReference type="KEGG" id="pgb:H744_2c2488"/>
<dbReference type="InterPro" id="IPR050277">
    <property type="entry name" value="Sodium:Solute_Symporter"/>
</dbReference>
<feature type="transmembrane region" description="Helical" evidence="9">
    <location>
        <begin position="388"/>
        <end position="409"/>
    </location>
</feature>
<feature type="transmembrane region" description="Helical" evidence="9">
    <location>
        <begin position="443"/>
        <end position="466"/>
    </location>
</feature>
<keyword evidence="4 9" id="KW-0812">Transmembrane</keyword>
<dbReference type="InterPro" id="IPR038377">
    <property type="entry name" value="Na/Glc_symporter_sf"/>
</dbReference>
<dbReference type="PANTHER" id="PTHR48086:SF7">
    <property type="entry name" value="SODIUM-SOLUTE SYMPORTER-RELATED"/>
    <property type="match status" value="1"/>
</dbReference>
<comment type="similarity">
    <text evidence="2 8">Belongs to the sodium:solute symporter (SSF) (TC 2.A.21) family.</text>
</comment>
<evidence type="ECO:0000313" key="10">
    <source>
        <dbReference type="EMBL" id="AJR09144.1"/>
    </source>
</evidence>
<feature type="transmembrane region" description="Helical" evidence="9">
    <location>
        <begin position="118"/>
        <end position="148"/>
    </location>
</feature>
<evidence type="ECO:0000256" key="2">
    <source>
        <dbReference type="ARBA" id="ARBA00006434"/>
    </source>
</evidence>
<proteinExistence type="inferred from homology"/>
<feature type="transmembrane region" description="Helical" evidence="9">
    <location>
        <begin position="421"/>
        <end position="437"/>
    </location>
</feature>
<evidence type="ECO:0000256" key="3">
    <source>
        <dbReference type="ARBA" id="ARBA00022448"/>
    </source>
</evidence>
<dbReference type="Gene3D" id="1.20.1730.10">
    <property type="entry name" value="Sodium/glucose cotransporter"/>
    <property type="match status" value="1"/>
</dbReference>
<dbReference type="EMBL" id="CP005974">
    <property type="protein sequence ID" value="AJR09144.1"/>
    <property type="molecule type" value="Genomic_DNA"/>
</dbReference>
<keyword evidence="7 9" id="KW-0472">Membrane</keyword>
<dbReference type="AlphaFoldDB" id="A0A0C5WVR0"/>
<evidence type="ECO:0000256" key="4">
    <source>
        <dbReference type="ARBA" id="ARBA00022692"/>
    </source>
</evidence>
<name>A0A0C5WVR0_9GAMM</name>
<gene>
    <name evidence="10" type="ORF">H744_2c2488</name>
</gene>
<accession>A0A0C5WVR0</accession>
<sequence length="498" mass="53389">MAGNTVVLMIVVGYLFFLIGIGIYSSKKIGDSEDFLVAGRRLGPFLIAGTLAATEIGGGSSLGVVEKAYGDWGFSALWYVATMGVTFTIIAMVAPMLRRAMVKTIPEFFRKRYDKPSALFTSLIMILPLIGLTAVQFIASGVILSVIMDWDYTTSVIVISCVVIIYSMLGGLWSVSLTDFTQMLMIVFGMLAVVPFSLDLVGGWDVVVANTSSERLSLTQGIGMPTIVSLVLIYAASFICGQEVTQRLYAAKNGRTALVGSLLTAVVFFAFAMIPAALGIIARTMVDLGMIDGSAITENGARYALPTLAVQVMPPVLVGLLFAGISSATMSSASSDLLGAGSIFANDIYKVYINPDADQATLLKVARLTILAIGIFSIAVAVMNTGAIISILMFSFSLRAGGTLVPYLFGHYYQKGSRQGTWVSLVLGTLGILAVKYEWVNFFGLDGIFLGLLLSAMGYFLFSYLYPNTKPIADYRVEQPEESVADPEPVNQHTTKHS</sequence>
<evidence type="ECO:0000313" key="11">
    <source>
        <dbReference type="Proteomes" id="UP000032303"/>
    </source>
</evidence>
<keyword evidence="3" id="KW-0813">Transport</keyword>
<dbReference type="GO" id="GO:0015293">
    <property type="term" value="F:symporter activity"/>
    <property type="evidence" value="ECO:0007669"/>
    <property type="project" value="UniProtKB-KW"/>
</dbReference>
<feature type="transmembrane region" description="Helical" evidence="9">
    <location>
        <begin position="222"/>
        <end position="241"/>
    </location>
</feature>
<keyword evidence="11" id="KW-1185">Reference proteome</keyword>
<dbReference type="Pfam" id="PF00474">
    <property type="entry name" value="SSF"/>
    <property type="match status" value="1"/>
</dbReference>
<dbReference type="OrthoDB" id="9814523at2"/>
<keyword evidence="6 9" id="KW-1133">Transmembrane helix</keyword>
<dbReference type="GO" id="GO:0005886">
    <property type="term" value="C:plasma membrane"/>
    <property type="evidence" value="ECO:0007669"/>
    <property type="project" value="TreeGrafter"/>
</dbReference>
<feature type="transmembrane region" description="Helical" evidence="9">
    <location>
        <begin position="262"/>
        <end position="283"/>
    </location>
</feature>
<dbReference type="HOGENOM" id="CLU_018808_15_3_6"/>
<organism evidence="10 11">
    <name type="scientific">Photobacterium gaetbulicola Gung47</name>
    <dbReference type="NCBI Taxonomy" id="658445"/>
    <lineage>
        <taxon>Bacteria</taxon>
        <taxon>Pseudomonadati</taxon>
        <taxon>Pseudomonadota</taxon>
        <taxon>Gammaproteobacteria</taxon>
        <taxon>Vibrionales</taxon>
        <taxon>Vibrionaceae</taxon>
        <taxon>Photobacterium</taxon>
    </lineage>
</organism>
<dbReference type="PROSITE" id="PS50283">
    <property type="entry name" value="NA_SOLUT_SYMP_3"/>
    <property type="match status" value="1"/>
</dbReference>
<evidence type="ECO:0000256" key="8">
    <source>
        <dbReference type="RuleBase" id="RU362091"/>
    </source>
</evidence>
<reference evidence="10 11" key="1">
    <citation type="submission" date="2013-05" db="EMBL/GenBank/DDBJ databases">
        <title>Complete genome sequence of the lipase-producing bacterium Photobacterium gaetbulicola Gung47.</title>
        <authorList>
            <person name="Kim Y.-O."/>
        </authorList>
    </citation>
    <scope>NUCLEOTIDE SEQUENCE [LARGE SCALE GENOMIC DNA]</scope>
    <source>
        <strain evidence="10 11">Gung47</strain>
    </source>
</reference>
<dbReference type="STRING" id="658445.H744_2c2488"/>
<dbReference type="Proteomes" id="UP000032303">
    <property type="component" value="Chromosome 2"/>
</dbReference>
<evidence type="ECO:0000256" key="7">
    <source>
        <dbReference type="ARBA" id="ARBA00023136"/>
    </source>
</evidence>